<organism evidence="2 3">
    <name type="scientific">Sulfitobacter porphyrae</name>
    <dbReference type="NCBI Taxonomy" id="1246864"/>
    <lineage>
        <taxon>Bacteria</taxon>
        <taxon>Pseudomonadati</taxon>
        <taxon>Pseudomonadota</taxon>
        <taxon>Alphaproteobacteria</taxon>
        <taxon>Rhodobacterales</taxon>
        <taxon>Roseobacteraceae</taxon>
        <taxon>Sulfitobacter</taxon>
    </lineage>
</organism>
<evidence type="ECO:0000313" key="2">
    <source>
        <dbReference type="EMBL" id="MFC6759639.1"/>
    </source>
</evidence>
<keyword evidence="3" id="KW-1185">Reference proteome</keyword>
<name>A0ABW2B241_9RHOB</name>
<keyword evidence="1" id="KW-1133">Transmembrane helix</keyword>
<gene>
    <name evidence="2" type="ORF">ACFQFQ_09305</name>
</gene>
<keyword evidence="1" id="KW-0472">Membrane</keyword>
<comment type="caution">
    <text evidence="2">The sequence shown here is derived from an EMBL/GenBank/DDBJ whole genome shotgun (WGS) entry which is preliminary data.</text>
</comment>
<dbReference type="Proteomes" id="UP001596353">
    <property type="component" value="Unassembled WGS sequence"/>
</dbReference>
<evidence type="ECO:0000313" key="3">
    <source>
        <dbReference type="Proteomes" id="UP001596353"/>
    </source>
</evidence>
<keyword evidence="1" id="KW-0812">Transmembrane</keyword>
<protein>
    <submittedName>
        <fullName evidence="2">Uncharacterized protein</fullName>
    </submittedName>
</protein>
<dbReference type="EMBL" id="JBHSWG010000001">
    <property type="protein sequence ID" value="MFC6759639.1"/>
    <property type="molecule type" value="Genomic_DNA"/>
</dbReference>
<proteinExistence type="predicted"/>
<evidence type="ECO:0000256" key="1">
    <source>
        <dbReference type="SAM" id="Phobius"/>
    </source>
</evidence>
<accession>A0ABW2B241</accession>
<reference evidence="3" key="1">
    <citation type="journal article" date="2019" name="Int. J. Syst. Evol. Microbiol.">
        <title>The Global Catalogue of Microorganisms (GCM) 10K type strain sequencing project: providing services to taxonomists for standard genome sequencing and annotation.</title>
        <authorList>
            <consortium name="The Broad Institute Genomics Platform"/>
            <consortium name="The Broad Institute Genome Sequencing Center for Infectious Disease"/>
            <person name="Wu L."/>
            <person name="Ma J."/>
        </authorList>
    </citation>
    <scope>NUCLEOTIDE SEQUENCE [LARGE SCALE GENOMIC DNA]</scope>
    <source>
        <strain evidence="3">CCUG 66188</strain>
    </source>
</reference>
<feature type="transmembrane region" description="Helical" evidence="1">
    <location>
        <begin position="20"/>
        <end position="39"/>
    </location>
</feature>
<sequence length="123" mass="13738">MNRFTRFLPVNWQFFLHEWGALLGIGGGVAVLGIAILIYQASLGPHESGGFYRAEVVSTFDVSHDLLYSVRATVRLPTGALANVRARSIKQAQWLIDTACVEERRRRNGSRFHRLVAPVKCGQ</sequence>